<dbReference type="Gene3D" id="3.50.30.50">
    <property type="entry name" value="Putative cyclase"/>
    <property type="match status" value="1"/>
</dbReference>
<dbReference type="GO" id="GO:0019441">
    <property type="term" value="P:L-tryptophan catabolic process to kynurenine"/>
    <property type="evidence" value="ECO:0007669"/>
    <property type="project" value="InterPro"/>
</dbReference>
<evidence type="ECO:0000313" key="3">
    <source>
        <dbReference type="EMBL" id="EDP51135.1"/>
    </source>
</evidence>
<dbReference type="AlphaFoldDB" id="B0Y2G5"/>
<dbReference type="Pfam" id="PF04199">
    <property type="entry name" value="Cyclase"/>
    <property type="match status" value="1"/>
</dbReference>
<reference evidence="3 4" key="1">
    <citation type="journal article" date="2008" name="PLoS Genet.">
        <title>Genomic islands in the pathogenic filamentous fungus Aspergillus fumigatus.</title>
        <authorList>
            <person name="Fedorova N.D."/>
            <person name="Khaldi N."/>
            <person name="Joardar V.S."/>
            <person name="Maiti R."/>
            <person name="Amedeo P."/>
            <person name="Anderson M.J."/>
            <person name="Crabtree J."/>
            <person name="Silva J.C."/>
            <person name="Badger J.H."/>
            <person name="Albarraq A."/>
            <person name="Angiuoli S."/>
            <person name="Bussey H."/>
            <person name="Bowyer P."/>
            <person name="Cotty P.J."/>
            <person name="Dyer P.S."/>
            <person name="Egan A."/>
            <person name="Galens K."/>
            <person name="Fraser-Liggett C.M."/>
            <person name="Haas B.J."/>
            <person name="Inman J.M."/>
            <person name="Kent R."/>
            <person name="Lemieux S."/>
            <person name="Malavazi I."/>
            <person name="Orvis J."/>
            <person name="Roemer T."/>
            <person name="Ronning C.M."/>
            <person name="Sundaram J.P."/>
            <person name="Sutton G."/>
            <person name="Turner G."/>
            <person name="Venter J.C."/>
            <person name="White O.R."/>
            <person name="Whitty B.R."/>
            <person name="Youngman P."/>
            <person name="Wolfe K.H."/>
            <person name="Goldman G.H."/>
            <person name="Wortman J.R."/>
            <person name="Jiang B."/>
            <person name="Denning D.W."/>
            <person name="Nierman W.C."/>
        </authorList>
    </citation>
    <scope>NUCLEOTIDE SEQUENCE [LARGE SCALE GENOMIC DNA]</scope>
    <source>
        <strain evidence="4">CBS 144.89 / FGSC A1163 / CEA10</strain>
    </source>
</reference>
<dbReference type="HOGENOM" id="CLU_030671_1_1_1"/>
<sequence length="348" mass="38999">MGSQSPWDTPFDELPNPKQVWVGKPGSHEEGLGKLAILTPEVVAKAAAAEIKTGRRVTMNWDMTKLDYPNLNRQPCNHQIIPLLGGVAFDDIYTMNPRRSLPGVDLNLKLTVTTLEQSSQWDGLRHFSQTVPGQKERVFYGGTTVEEINDRRNDRIGLQHWAKEGIAGKLQPARRGVLIDYATWAEKKGIKYTTFSTHQVRLSDMLEIAKECNITFQKGDILLVRVGVTKEWDTIMTDAQKQQYSDNPSPEHAGVEATTDVLRWLWDTGFAAIASDAISWEVYPPQNPDLFLHEYVLAGWGMPIGELFDLEALASTCQELQRWTFFVASVPLNMPGGVSSPPNMMAIF</sequence>
<proteinExistence type="inferred from homology"/>
<feature type="region of interest" description="Disordered" evidence="2">
    <location>
        <begin position="1"/>
        <end position="25"/>
    </location>
</feature>
<dbReference type="SUPFAM" id="SSF102198">
    <property type="entry name" value="Putative cyclase"/>
    <property type="match status" value="1"/>
</dbReference>
<dbReference type="GO" id="GO:0004061">
    <property type="term" value="F:arylformamidase activity"/>
    <property type="evidence" value="ECO:0007669"/>
    <property type="project" value="InterPro"/>
</dbReference>
<keyword evidence="4" id="KW-1185">Reference proteome</keyword>
<evidence type="ECO:0000313" key="4">
    <source>
        <dbReference type="Proteomes" id="UP000001699"/>
    </source>
</evidence>
<evidence type="ECO:0008006" key="5">
    <source>
        <dbReference type="Google" id="ProtNLM"/>
    </source>
</evidence>
<dbReference type="Proteomes" id="UP000001699">
    <property type="component" value="Unassembled WGS sequence"/>
</dbReference>
<dbReference type="PANTHER" id="PTHR34861">
    <property type="match status" value="1"/>
</dbReference>
<organism evidence="3 4">
    <name type="scientific">Aspergillus fumigatus (strain CBS 144.89 / FGSC A1163 / CEA10)</name>
    <name type="common">Neosartorya fumigata</name>
    <dbReference type="NCBI Taxonomy" id="451804"/>
    <lineage>
        <taxon>Eukaryota</taxon>
        <taxon>Fungi</taxon>
        <taxon>Dikarya</taxon>
        <taxon>Ascomycota</taxon>
        <taxon>Pezizomycotina</taxon>
        <taxon>Eurotiomycetes</taxon>
        <taxon>Eurotiomycetidae</taxon>
        <taxon>Eurotiales</taxon>
        <taxon>Aspergillaceae</taxon>
        <taxon>Aspergillus</taxon>
        <taxon>Aspergillus subgen. Fumigati</taxon>
    </lineage>
</organism>
<dbReference type="OrthoDB" id="5396at2759"/>
<comment type="similarity">
    <text evidence="1">Belongs to the Cyclase 1 superfamily.</text>
</comment>
<gene>
    <name evidence="3" type="ORF">AFUB_051370</name>
</gene>
<protein>
    <recommendedName>
        <fullName evidence="5">Cyclase</fullName>
    </recommendedName>
</protein>
<dbReference type="PhylomeDB" id="B0Y2G5"/>
<evidence type="ECO:0000256" key="1">
    <source>
        <dbReference type="ARBA" id="ARBA00007865"/>
    </source>
</evidence>
<dbReference type="InterPro" id="IPR037175">
    <property type="entry name" value="KFase_sf"/>
</dbReference>
<accession>B0Y2G5</accession>
<evidence type="ECO:0000256" key="2">
    <source>
        <dbReference type="SAM" id="MobiDB-lite"/>
    </source>
</evidence>
<dbReference type="EMBL" id="DS499597">
    <property type="protein sequence ID" value="EDP51135.1"/>
    <property type="molecule type" value="Genomic_DNA"/>
</dbReference>
<dbReference type="InterPro" id="IPR007325">
    <property type="entry name" value="KFase/CYL"/>
</dbReference>
<name>B0Y2G5_ASPFC</name>
<dbReference type="PANTHER" id="PTHR34861:SF8">
    <property type="entry name" value="CYCLASE"/>
    <property type="match status" value="1"/>
</dbReference>